<dbReference type="InterPro" id="IPR052343">
    <property type="entry name" value="Retrotransposon-Effector_Assoc"/>
</dbReference>
<keyword evidence="3" id="KW-1185">Reference proteome</keyword>
<reference evidence="2" key="1">
    <citation type="submission" date="2021-03" db="UniProtKB">
        <authorList>
            <consortium name="EnsemblPlants"/>
        </authorList>
    </citation>
    <scope>IDENTIFICATION</scope>
</reference>
<dbReference type="Gramene" id="evm.model.ctgX7.14">
    <property type="protein sequence ID" value="cds.evm.model.ctgX7.14"/>
    <property type="gene ID" value="evm.TU.ctgX7.14"/>
</dbReference>
<protein>
    <recommendedName>
        <fullName evidence="1">Reverse transcriptase domain-containing protein</fullName>
    </recommendedName>
</protein>
<dbReference type="Gene3D" id="3.60.10.10">
    <property type="entry name" value="Endonuclease/exonuclease/phosphatase"/>
    <property type="match status" value="1"/>
</dbReference>
<dbReference type="AlphaFoldDB" id="A0A803QSM8"/>
<dbReference type="PANTHER" id="PTHR46890:SF48">
    <property type="entry name" value="RNA-DIRECTED DNA POLYMERASE"/>
    <property type="match status" value="1"/>
</dbReference>
<proteinExistence type="predicted"/>
<feature type="domain" description="Reverse transcriptase" evidence="1">
    <location>
        <begin position="574"/>
        <end position="695"/>
    </location>
</feature>
<dbReference type="InterPro" id="IPR036691">
    <property type="entry name" value="Endo/exonu/phosph_ase_sf"/>
</dbReference>
<dbReference type="InterPro" id="IPR000477">
    <property type="entry name" value="RT_dom"/>
</dbReference>
<evidence type="ECO:0000259" key="1">
    <source>
        <dbReference type="Pfam" id="PF00078"/>
    </source>
</evidence>
<dbReference type="Proteomes" id="UP000596661">
    <property type="component" value="Unassembled WGS sequence"/>
</dbReference>
<name>A0A803QSM8_CANSA</name>
<dbReference type="PANTHER" id="PTHR46890">
    <property type="entry name" value="NON-LTR RETROLELEMENT REVERSE TRANSCRIPTASE-LIKE PROTEIN-RELATED"/>
    <property type="match status" value="1"/>
</dbReference>
<dbReference type="SUPFAM" id="SSF56219">
    <property type="entry name" value="DNase I-like"/>
    <property type="match status" value="1"/>
</dbReference>
<sequence length="880" mass="100300">MGGHWKGRYPAVISVYGDGLFKVTFGCARDKLRVLNKEPWHFQNHLVVFCSPSVLQNVTVRNLSSTPFWVQVYRLPFLSKSKTLATALGNIIGEFIDVHEESLNEGWGPFLRISLFKRHTDAPSMRQMLKRCRNQNTAAAAFPSSSKGDCSNQNVSLFPKDSDESPHVLFLMETLPTIIFTSLHSLNFTMDWKFLVIGLSGGLMLLWKDDIDVKLNNFGSCFFDCYMTSIAGPQFHFSAFYGSFIACIDLIHGHFSAFSDVFMQPWLVIGDFNEILGNRINRGDCFTWAKKRTVVNSLKERLDWCFVNDVWNSTLKQPEVTHLDYFNSDHRAILAVLTNASTTQNLQRHSRFRFEKLWLSDPESNDIISNSWLNDQAFDPIRGVLNNLESCARSLQSWHIKKYGRMKHNITAAQKRVDTLNNSHSLNNETAAALKHHESILDDLLEQEEIYWQQRSRLDWMHLGDKNTNYFHSKASARNLTMMLLTNIATIPNSVTLEMNATLLKPFTQADVELALHSMGSDKSPGIDGMSAMFYQNNWETVGNLVTNAVLSVLNEGADPTPLNSTIITLIPKIKKARHMKDFRPISLCNVISKLITKVLVARFKNVLPHVISETQNAFLPNRLITDNILVAFELIHGIKHKTSGRNGVAAMKLDMSKAFDRVEWSFIKAVMVQMGFADGWISLIMSCLTTNHFTFLLNGELHRSWTSSRGRLPKSRYFPNNSFSRCPSRTHRHLPGGILHGRIFYAVGSTVENREGRHIKCALIRGYQTIRISYQFITMDLPALVSSLIIEDRQWDRNMLQQFFSSVDVDRILTIPLKFFSTEDKLIWHPHNSVTHVKRMANMAAHTLARYALGLDETCYWMESSPPSLYSVVVNDLPV</sequence>
<evidence type="ECO:0000313" key="3">
    <source>
        <dbReference type="Proteomes" id="UP000596661"/>
    </source>
</evidence>
<dbReference type="Pfam" id="PF00078">
    <property type="entry name" value="RVT_1"/>
    <property type="match status" value="1"/>
</dbReference>
<accession>A0A803QSM8</accession>
<dbReference type="InterPro" id="IPR043502">
    <property type="entry name" value="DNA/RNA_pol_sf"/>
</dbReference>
<organism evidence="2 3">
    <name type="scientific">Cannabis sativa</name>
    <name type="common">Hemp</name>
    <name type="synonym">Marijuana</name>
    <dbReference type="NCBI Taxonomy" id="3483"/>
    <lineage>
        <taxon>Eukaryota</taxon>
        <taxon>Viridiplantae</taxon>
        <taxon>Streptophyta</taxon>
        <taxon>Embryophyta</taxon>
        <taxon>Tracheophyta</taxon>
        <taxon>Spermatophyta</taxon>
        <taxon>Magnoliopsida</taxon>
        <taxon>eudicotyledons</taxon>
        <taxon>Gunneridae</taxon>
        <taxon>Pentapetalae</taxon>
        <taxon>rosids</taxon>
        <taxon>fabids</taxon>
        <taxon>Rosales</taxon>
        <taxon>Cannabaceae</taxon>
        <taxon>Cannabis</taxon>
    </lineage>
</organism>
<evidence type="ECO:0000313" key="2">
    <source>
        <dbReference type="EnsemblPlants" id="cds.evm.model.ctgX7.14"/>
    </source>
</evidence>
<dbReference type="EnsemblPlants" id="evm.model.ctgX7.14">
    <property type="protein sequence ID" value="cds.evm.model.ctgX7.14"/>
    <property type="gene ID" value="evm.TU.ctgX7.14"/>
</dbReference>
<dbReference type="SUPFAM" id="SSF56672">
    <property type="entry name" value="DNA/RNA polymerases"/>
    <property type="match status" value="1"/>
</dbReference>
<dbReference type="CDD" id="cd01650">
    <property type="entry name" value="RT_nLTR_like"/>
    <property type="match status" value="1"/>
</dbReference>